<dbReference type="AlphaFoldDB" id="A0AAV2GFG0"/>
<dbReference type="Proteomes" id="UP001497516">
    <property type="component" value="Chromosome 8"/>
</dbReference>
<dbReference type="PANTHER" id="PTHR35770:SF1">
    <property type="entry name" value="U2 SMALL NUCLEAR RIBONUCLEOPROTEIN AUXILIARY FACTOR-LIKE PROTEIN"/>
    <property type="match status" value="1"/>
</dbReference>
<keyword evidence="3" id="KW-1185">Reference proteome</keyword>
<gene>
    <name evidence="2" type="ORF">LTRI10_LOCUS48523</name>
</gene>
<sequence length="256" mass="28289">MGFEEFEPIYGEPRAEWGKSSDFGRSAVPLRRFLMHVFAPDYYHLKIQATDYSSNTFEANKSISQLEDLQDSIGIGGSWSEFVDYFISSLKSEDVKLVLEKQSGGDGAASARLVSQKTKGMPLISISLRRVLDCDANDVMADISFGLFKTLKCPPKMTRQGQGEGYSSQLMKGVATDEKQKNQLESQLEKRQKLGNVDAFNKEGVSSNGSHNSPDKQSARATAAPKKVINRVVPAHRRTRVRGALIGDAEDDDEES</sequence>
<organism evidence="2 3">
    <name type="scientific">Linum trigynum</name>
    <dbReference type="NCBI Taxonomy" id="586398"/>
    <lineage>
        <taxon>Eukaryota</taxon>
        <taxon>Viridiplantae</taxon>
        <taxon>Streptophyta</taxon>
        <taxon>Embryophyta</taxon>
        <taxon>Tracheophyta</taxon>
        <taxon>Spermatophyta</taxon>
        <taxon>Magnoliopsida</taxon>
        <taxon>eudicotyledons</taxon>
        <taxon>Gunneridae</taxon>
        <taxon>Pentapetalae</taxon>
        <taxon>rosids</taxon>
        <taxon>fabids</taxon>
        <taxon>Malpighiales</taxon>
        <taxon>Linaceae</taxon>
        <taxon>Linum</taxon>
    </lineage>
</organism>
<reference evidence="2 3" key="1">
    <citation type="submission" date="2024-04" db="EMBL/GenBank/DDBJ databases">
        <authorList>
            <person name="Fracassetti M."/>
        </authorList>
    </citation>
    <scope>NUCLEOTIDE SEQUENCE [LARGE SCALE GENOMIC DNA]</scope>
</reference>
<feature type="compositionally biased region" description="Basic and acidic residues" evidence="1">
    <location>
        <begin position="175"/>
        <end position="192"/>
    </location>
</feature>
<feature type="region of interest" description="Disordered" evidence="1">
    <location>
        <begin position="156"/>
        <end position="256"/>
    </location>
</feature>
<accession>A0AAV2GFG0</accession>
<dbReference type="EMBL" id="OZ034821">
    <property type="protein sequence ID" value="CAL1408972.1"/>
    <property type="molecule type" value="Genomic_DNA"/>
</dbReference>
<proteinExistence type="predicted"/>
<evidence type="ECO:0000256" key="1">
    <source>
        <dbReference type="SAM" id="MobiDB-lite"/>
    </source>
</evidence>
<protein>
    <submittedName>
        <fullName evidence="2">Uncharacterized protein</fullName>
    </submittedName>
</protein>
<evidence type="ECO:0000313" key="2">
    <source>
        <dbReference type="EMBL" id="CAL1408972.1"/>
    </source>
</evidence>
<feature type="compositionally biased region" description="Polar residues" evidence="1">
    <location>
        <begin position="159"/>
        <end position="170"/>
    </location>
</feature>
<name>A0AAV2GFG0_9ROSI</name>
<dbReference type="PANTHER" id="PTHR35770">
    <property type="entry name" value="U2 SMALL NUCLEAR RIBONUCLEOPROTEIN AUXILIARY FACTOR-LIKE PROTEIN"/>
    <property type="match status" value="1"/>
</dbReference>
<evidence type="ECO:0000313" key="3">
    <source>
        <dbReference type="Proteomes" id="UP001497516"/>
    </source>
</evidence>